<evidence type="ECO:0000256" key="5">
    <source>
        <dbReference type="ARBA" id="ARBA00022692"/>
    </source>
</evidence>
<feature type="transmembrane region" description="Helical" evidence="10">
    <location>
        <begin position="136"/>
        <end position="157"/>
    </location>
</feature>
<dbReference type="AlphaFoldDB" id="A0A561CXJ6"/>
<keyword evidence="7 10" id="KW-1133">Transmembrane helix</keyword>
<evidence type="ECO:0000256" key="2">
    <source>
        <dbReference type="ARBA" id="ARBA00006148"/>
    </source>
</evidence>
<evidence type="ECO:0000313" key="11">
    <source>
        <dbReference type="EMBL" id="TWD95782.1"/>
    </source>
</evidence>
<gene>
    <name evidence="11" type="ORF">FB550_112144</name>
</gene>
<feature type="transmembrane region" description="Helical" evidence="10">
    <location>
        <begin position="248"/>
        <end position="268"/>
    </location>
</feature>
<feature type="transmembrane region" description="Helical" evidence="10">
    <location>
        <begin position="459"/>
        <end position="479"/>
    </location>
</feature>
<dbReference type="FunFam" id="1.10.3860.10:FF:000004">
    <property type="entry name" value="L-cystine transporter tcyP"/>
    <property type="match status" value="1"/>
</dbReference>
<evidence type="ECO:0000256" key="8">
    <source>
        <dbReference type="ARBA" id="ARBA00023136"/>
    </source>
</evidence>
<keyword evidence="12" id="KW-1185">Reference proteome</keyword>
<comment type="caution">
    <text evidence="11">The sequence shown here is derived from an EMBL/GenBank/DDBJ whole genome shotgun (WGS) entry which is preliminary data.</text>
</comment>
<evidence type="ECO:0000256" key="1">
    <source>
        <dbReference type="ARBA" id="ARBA00004141"/>
    </source>
</evidence>
<keyword evidence="5 10" id="KW-0812">Transmembrane</keyword>
<feature type="transmembrane region" description="Helical" evidence="10">
    <location>
        <begin position="169"/>
        <end position="193"/>
    </location>
</feature>
<protein>
    <recommendedName>
        <fullName evidence="3">L-cystine uptake protein TcyP</fullName>
    </recommendedName>
    <alternativeName>
        <fullName evidence="9">Transporter of cystine TcyP</fullName>
    </alternativeName>
</protein>
<organism evidence="11 12">
    <name type="scientific">Neobacillus bataviensis</name>
    <dbReference type="NCBI Taxonomy" id="220685"/>
    <lineage>
        <taxon>Bacteria</taxon>
        <taxon>Bacillati</taxon>
        <taxon>Bacillota</taxon>
        <taxon>Bacilli</taxon>
        <taxon>Bacillales</taxon>
        <taxon>Bacillaceae</taxon>
        <taxon>Neobacillus</taxon>
    </lineage>
</organism>
<accession>A0A561CXJ6</accession>
<feature type="transmembrane region" description="Helical" evidence="10">
    <location>
        <begin position="68"/>
        <end position="86"/>
    </location>
</feature>
<evidence type="ECO:0000256" key="10">
    <source>
        <dbReference type="SAM" id="Phobius"/>
    </source>
</evidence>
<evidence type="ECO:0000256" key="7">
    <source>
        <dbReference type="ARBA" id="ARBA00022989"/>
    </source>
</evidence>
<evidence type="ECO:0000256" key="9">
    <source>
        <dbReference type="ARBA" id="ARBA00031293"/>
    </source>
</evidence>
<feature type="transmembrane region" description="Helical" evidence="10">
    <location>
        <begin position="433"/>
        <end position="453"/>
    </location>
</feature>
<evidence type="ECO:0000256" key="4">
    <source>
        <dbReference type="ARBA" id="ARBA00022448"/>
    </source>
</evidence>
<keyword evidence="6" id="KW-0029">Amino-acid transport</keyword>
<comment type="similarity">
    <text evidence="2">Belongs to the dicarboxylate/amino acid:cation symporter (DAACS) (TC 2.A.23) family.</text>
</comment>
<dbReference type="GO" id="GO:0015293">
    <property type="term" value="F:symporter activity"/>
    <property type="evidence" value="ECO:0007669"/>
    <property type="project" value="InterPro"/>
</dbReference>
<feature type="transmembrane region" description="Helical" evidence="10">
    <location>
        <begin position="329"/>
        <end position="349"/>
    </location>
</feature>
<proteinExistence type="inferred from homology"/>
<sequence>MSTGGACYLFLCLQVKVVVYIDQLGIFINYQTFDLVTAVGFDECNSELTDRKIGFSIRKQGRNTMNTVLIIVNIAVLLLLMFGLFMMQKKHVSFSKRVFTALGLGIIFGYLIHLIYGTTHEVTTTSIDWFNIVGIGYIKLLQMVVMPLVFISIVGAFTKLKLTKNIGKISFLVIGILLGTTAISAAIGIGSALGFGLDGIQLTQGDAEKARNDQLAERAAGIENMTLPQQIIELVPSNPFQDLTGARATSTIAVVIFAAFIGIAYLGVKRKDPGPAEFFAKIIDTLYSIIMRVVTIILRLTPYGILAIITKVTATSDYEAIVKLGKFVVASYVALIIMFLVHLLFLSLAKLNPFRYVTKGLPTLTFAFTSRTSAGTLPMTIKTQTKDLGVSEGIANFAGSFGLTIGQNGCAGIYPAMLAVMVAPSAGIDPTSLSFIVTLILVVAISSFGVAGVGGGATFAALIVLSVMNLPIAIVGLLISVEPLIDMGRTALNVSGAMTAGVLTSKATGEFDEETYAQPNIVEA</sequence>
<dbReference type="PRINTS" id="PR00173">
    <property type="entry name" value="EDTRNSPORT"/>
</dbReference>
<dbReference type="PANTHER" id="PTHR42865:SF5">
    <property type="entry name" value="L-CYSTINE TRANSPORTER TCYP"/>
    <property type="match status" value="1"/>
</dbReference>
<reference evidence="11 12" key="1">
    <citation type="submission" date="2019-06" db="EMBL/GenBank/DDBJ databases">
        <title>Sorghum-associated microbial communities from plants grown in Nebraska, USA.</title>
        <authorList>
            <person name="Schachtman D."/>
        </authorList>
    </citation>
    <scope>NUCLEOTIDE SEQUENCE [LARGE SCALE GENOMIC DNA]</scope>
    <source>
        <strain evidence="11 12">2482</strain>
    </source>
</reference>
<dbReference type="GO" id="GO:0005886">
    <property type="term" value="C:plasma membrane"/>
    <property type="evidence" value="ECO:0007669"/>
    <property type="project" value="TreeGrafter"/>
</dbReference>
<dbReference type="SUPFAM" id="SSF118215">
    <property type="entry name" value="Proton glutamate symport protein"/>
    <property type="match status" value="1"/>
</dbReference>
<dbReference type="PANTHER" id="PTHR42865">
    <property type="entry name" value="PROTON/GLUTAMATE-ASPARTATE SYMPORTER"/>
    <property type="match status" value="1"/>
</dbReference>
<name>A0A561CXJ6_9BACI</name>
<comment type="subcellular location">
    <subcellularLocation>
        <location evidence="1">Membrane</location>
        <topology evidence="1">Multi-pass membrane protein</topology>
    </subcellularLocation>
</comment>
<feature type="transmembrane region" description="Helical" evidence="10">
    <location>
        <begin position="98"/>
        <end position="116"/>
    </location>
</feature>
<evidence type="ECO:0000256" key="3">
    <source>
        <dbReference type="ARBA" id="ARBA00022031"/>
    </source>
</evidence>
<evidence type="ECO:0000313" key="12">
    <source>
        <dbReference type="Proteomes" id="UP000319671"/>
    </source>
</evidence>
<dbReference type="EMBL" id="VIVN01000012">
    <property type="protein sequence ID" value="TWD95782.1"/>
    <property type="molecule type" value="Genomic_DNA"/>
</dbReference>
<dbReference type="Proteomes" id="UP000319671">
    <property type="component" value="Unassembled WGS sequence"/>
</dbReference>
<dbReference type="GO" id="GO:0015184">
    <property type="term" value="F:L-cystine transmembrane transporter activity"/>
    <property type="evidence" value="ECO:0007669"/>
    <property type="project" value="TreeGrafter"/>
</dbReference>
<feature type="transmembrane region" description="Helical" evidence="10">
    <location>
        <begin position="289"/>
        <end position="309"/>
    </location>
</feature>
<dbReference type="Pfam" id="PF00375">
    <property type="entry name" value="SDF"/>
    <property type="match status" value="1"/>
</dbReference>
<keyword evidence="4" id="KW-0813">Transport</keyword>
<dbReference type="InterPro" id="IPR001991">
    <property type="entry name" value="Na-dicarboxylate_symporter"/>
</dbReference>
<dbReference type="Gene3D" id="1.10.3860.10">
    <property type="entry name" value="Sodium:dicarboxylate symporter"/>
    <property type="match status" value="1"/>
</dbReference>
<dbReference type="InterPro" id="IPR036458">
    <property type="entry name" value="Na:dicarbo_symporter_sf"/>
</dbReference>
<keyword evidence="8 10" id="KW-0472">Membrane</keyword>
<evidence type="ECO:0000256" key="6">
    <source>
        <dbReference type="ARBA" id="ARBA00022970"/>
    </source>
</evidence>